<dbReference type="Pfam" id="PF07893">
    <property type="entry name" value="DUF1668"/>
    <property type="match status" value="1"/>
</dbReference>
<accession>A0AAW1YN66</accession>
<gene>
    <name evidence="1" type="ORF">M0R45_005645</name>
</gene>
<keyword evidence="2" id="KW-1185">Reference proteome</keyword>
<organism evidence="1 2">
    <name type="scientific">Rubus argutus</name>
    <name type="common">Southern blackberry</name>
    <dbReference type="NCBI Taxonomy" id="59490"/>
    <lineage>
        <taxon>Eukaryota</taxon>
        <taxon>Viridiplantae</taxon>
        <taxon>Streptophyta</taxon>
        <taxon>Embryophyta</taxon>
        <taxon>Tracheophyta</taxon>
        <taxon>Spermatophyta</taxon>
        <taxon>Magnoliopsida</taxon>
        <taxon>eudicotyledons</taxon>
        <taxon>Gunneridae</taxon>
        <taxon>Pentapetalae</taxon>
        <taxon>rosids</taxon>
        <taxon>fabids</taxon>
        <taxon>Rosales</taxon>
        <taxon>Rosaceae</taxon>
        <taxon>Rosoideae</taxon>
        <taxon>Rosoideae incertae sedis</taxon>
        <taxon>Rubus</taxon>
    </lineage>
</organism>
<evidence type="ECO:0000313" key="2">
    <source>
        <dbReference type="Proteomes" id="UP001457282"/>
    </source>
</evidence>
<proteinExistence type="predicted"/>
<dbReference type="EMBL" id="JBEDUW010000001">
    <property type="protein sequence ID" value="KAK9950143.1"/>
    <property type="molecule type" value="Genomic_DNA"/>
</dbReference>
<dbReference type="InterPro" id="IPR012871">
    <property type="entry name" value="DUF1668_ORYSA"/>
</dbReference>
<name>A0AAW1YN66_RUBAR</name>
<dbReference type="SUPFAM" id="SSF117281">
    <property type="entry name" value="Kelch motif"/>
    <property type="match status" value="1"/>
</dbReference>
<comment type="caution">
    <text evidence="1">The sequence shown here is derived from an EMBL/GenBank/DDBJ whole genome shotgun (WGS) entry which is preliminary data.</text>
</comment>
<dbReference type="AlphaFoldDB" id="A0AAW1YN66"/>
<evidence type="ECO:0000313" key="1">
    <source>
        <dbReference type="EMBL" id="KAK9950143.1"/>
    </source>
</evidence>
<reference evidence="1 2" key="1">
    <citation type="journal article" date="2023" name="G3 (Bethesda)">
        <title>A chromosome-length genome assembly and annotation of blackberry (Rubus argutus, cv. 'Hillquist').</title>
        <authorList>
            <person name="Bruna T."/>
            <person name="Aryal R."/>
            <person name="Dudchenko O."/>
            <person name="Sargent D.J."/>
            <person name="Mead D."/>
            <person name="Buti M."/>
            <person name="Cavallini A."/>
            <person name="Hytonen T."/>
            <person name="Andres J."/>
            <person name="Pham M."/>
            <person name="Weisz D."/>
            <person name="Mascagni F."/>
            <person name="Usai G."/>
            <person name="Natali L."/>
            <person name="Bassil N."/>
            <person name="Fernandez G.E."/>
            <person name="Lomsadze A."/>
            <person name="Armour M."/>
            <person name="Olukolu B."/>
            <person name="Poorten T."/>
            <person name="Britton C."/>
            <person name="Davik J."/>
            <person name="Ashrafi H."/>
            <person name="Aiden E.L."/>
            <person name="Borodovsky M."/>
            <person name="Worthington M."/>
        </authorList>
    </citation>
    <scope>NUCLEOTIDE SEQUENCE [LARGE SCALE GENOMIC DNA]</scope>
    <source>
        <strain evidence="1">PI 553951</strain>
    </source>
</reference>
<dbReference type="Gene3D" id="2.120.10.80">
    <property type="entry name" value="Kelch-type beta propeller"/>
    <property type="match status" value="1"/>
</dbReference>
<dbReference type="InterPro" id="IPR015915">
    <property type="entry name" value="Kelch-typ_b-propeller"/>
</dbReference>
<dbReference type="Proteomes" id="UP001457282">
    <property type="component" value="Unassembled WGS sequence"/>
</dbReference>
<evidence type="ECO:0008006" key="3">
    <source>
        <dbReference type="Google" id="ProtNLM"/>
    </source>
</evidence>
<sequence>MSYSRSLQSRATSISEDKLLREVDYIYGRRVYRKMGFGVFGSQLVLAGGGGGPAGCFRATTRVYVLETDSSVGDGTLKFIKGPNPRVGGDKRKRPKPHYVLPELQAGKCVPLLVGIKGKLYALNTLPTDPSDFPIFEVYDPETKLWTALPDPPFDPLSIECSGFFSCAVVGTKILVSPWIRGLGMPVFCFDVAEPTAPWRERLVHDYDLWDGFPDGLVLDLEDDDDDKIMFSRFGGASIKVFRMKLSNDERIPLVLECVATMILHCDFKQYSFAFAHLGGRKVCVTLLDNWIHYKMRGFFFTFEYSFLKSAASPESSHSEDPYFTLRREYNSSFRSFSAKSLGWRNVEYNWSQDSFPCYAELCGCAVL</sequence>
<protein>
    <recommendedName>
        <fullName evidence="3">F-box/kelch-repeat protein</fullName>
    </recommendedName>
</protein>